<dbReference type="AlphaFoldDB" id="A0A370QE80"/>
<dbReference type="Proteomes" id="UP000254848">
    <property type="component" value="Unassembled WGS sequence"/>
</dbReference>
<evidence type="ECO:0000256" key="1">
    <source>
        <dbReference type="ARBA" id="ARBA00001974"/>
    </source>
</evidence>
<evidence type="ECO:0000313" key="7">
    <source>
        <dbReference type="EMBL" id="RDK86674.1"/>
    </source>
</evidence>
<dbReference type="Pfam" id="PF07992">
    <property type="entry name" value="Pyr_redox_2"/>
    <property type="match status" value="1"/>
</dbReference>
<dbReference type="GO" id="GO:0003955">
    <property type="term" value="F:NAD(P)H dehydrogenase (quinone) activity"/>
    <property type="evidence" value="ECO:0007669"/>
    <property type="project" value="TreeGrafter"/>
</dbReference>
<evidence type="ECO:0000259" key="6">
    <source>
        <dbReference type="Pfam" id="PF07992"/>
    </source>
</evidence>
<dbReference type="PRINTS" id="PR00368">
    <property type="entry name" value="FADPNR"/>
</dbReference>
<comment type="caution">
    <text evidence="7">The sequence shown here is derived from an EMBL/GenBank/DDBJ whole genome shotgun (WGS) entry which is preliminary data.</text>
</comment>
<dbReference type="InterPro" id="IPR036188">
    <property type="entry name" value="FAD/NAD-bd_sf"/>
</dbReference>
<dbReference type="RefSeq" id="WP_115460019.1">
    <property type="nucleotide sequence ID" value="NZ_QRAP01000011.1"/>
</dbReference>
<dbReference type="OrthoDB" id="9781621at2"/>
<evidence type="ECO:0000256" key="5">
    <source>
        <dbReference type="ARBA" id="ARBA00023002"/>
    </source>
</evidence>
<dbReference type="PRINTS" id="PR00411">
    <property type="entry name" value="PNDRDTASEI"/>
</dbReference>
<protein>
    <submittedName>
        <fullName evidence="7">NADH dehydrogenase FAD-containing subunit</fullName>
    </submittedName>
</protein>
<dbReference type="Gene3D" id="3.50.50.100">
    <property type="match status" value="1"/>
</dbReference>
<keyword evidence="4" id="KW-0274">FAD</keyword>
<keyword evidence="5" id="KW-0560">Oxidoreductase</keyword>
<keyword evidence="3" id="KW-0285">Flavoprotein</keyword>
<gene>
    <name evidence="7" type="ORF">C8D90_11159</name>
</gene>
<proteinExistence type="inferred from homology"/>
<evidence type="ECO:0000313" key="8">
    <source>
        <dbReference type="Proteomes" id="UP000254848"/>
    </source>
</evidence>
<dbReference type="EMBL" id="QRAP01000011">
    <property type="protein sequence ID" value="RDK86674.1"/>
    <property type="molecule type" value="Genomic_DNA"/>
</dbReference>
<sequence length="400" mass="42685">MNQNIVIVGAGFAGMWSALSAARIASSQNRADITVTVIAPQPELRVRPRFYENNPETLVSPLLPLFAATGVHFVAGTVTDIDDAAHRVTYTGENGREEVLNFDKLILASGSALNRAGIAGAAEFAFDIDQAESAGRFDRHLHDLAGRESSAARNTFVVCGGGLTGIELATELPSRARAVLGENADIRVIVVERGDKIGGRFSDEMRSVITRASQALDVEWRLNSTVEAVQQDGVLLTDGTFIPALSVILTAGVNASALTARIAGEKDARGRLHVDDNLKVIGQEDIYATGDVAYAVCDEEGRHALMTCQHAIPMGKFAGNNAAAALAGIAPLPYRQPGYVTCVDLGAWGAVYTETWQQNVKSVQDEAKKIKVSITNTLIYPPEADKEKAFLQADPLAPFV</sequence>
<comment type="similarity">
    <text evidence="2">Belongs to the NADH dehydrogenase family.</text>
</comment>
<dbReference type="SUPFAM" id="SSF51905">
    <property type="entry name" value="FAD/NAD(P)-binding domain"/>
    <property type="match status" value="1"/>
</dbReference>
<name>A0A370QE80_9GAMM</name>
<organism evidence="7 8">
    <name type="scientific">Enterobacillus tribolii</name>
    <dbReference type="NCBI Taxonomy" id="1487935"/>
    <lineage>
        <taxon>Bacteria</taxon>
        <taxon>Pseudomonadati</taxon>
        <taxon>Pseudomonadota</taxon>
        <taxon>Gammaproteobacteria</taxon>
        <taxon>Enterobacterales</taxon>
        <taxon>Hafniaceae</taxon>
        <taxon>Enterobacillus</taxon>
    </lineage>
</organism>
<accession>A0A370QE80</accession>
<keyword evidence="8" id="KW-1185">Reference proteome</keyword>
<feature type="domain" description="FAD/NAD(P)-binding" evidence="6">
    <location>
        <begin position="4"/>
        <end position="315"/>
    </location>
</feature>
<dbReference type="InterPro" id="IPR051169">
    <property type="entry name" value="NADH-Q_oxidoreductase"/>
</dbReference>
<evidence type="ECO:0000256" key="4">
    <source>
        <dbReference type="ARBA" id="ARBA00022827"/>
    </source>
</evidence>
<dbReference type="InterPro" id="IPR023753">
    <property type="entry name" value="FAD/NAD-binding_dom"/>
</dbReference>
<reference evidence="7 8" key="1">
    <citation type="submission" date="2018-07" db="EMBL/GenBank/DDBJ databases">
        <title>Genomic Encyclopedia of Type Strains, Phase IV (KMG-IV): sequencing the most valuable type-strain genomes for metagenomic binning, comparative biology and taxonomic classification.</title>
        <authorList>
            <person name="Goeker M."/>
        </authorList>
    </citation>
    <scope>NUCLEOTIDE SEQUENCE [LARGE SCALE GENOMIC DNA]</scope>
    <source>
        <strain evidence="7 8">DSM 103736</strain>
    </source>
</reference>
<dbReference type="GO" id="GO:0019646">
    <property type="term" value="P:aerobic electron transport chain"/>
    <property type="evidence" value="ECO:0007669"/>
    <property type="project" value="TreeGrafter"/>
</dbReference>
<comment type="cofactor">
    <cofactor evidence="1">
        <name>FAD</name>
        <dbReference type="ChEBI" id="CHEBI:57692"/>
    </cofactor>
</comment>
<dbReference type="PANTHER" id="PTHR42913:SF3">
    <property type="entry name" value="64 KDA MITOCHONDRIAL NADH DEHYDROGENASE (EUROFUNG)"/>
    <property type="match status" value="1"/>
</dbReference>
<evidence type="ECO:0000256" key="3">
    <source>
        <dbReference type="ARBA" id="ARBA00022630"/>
    </source>
</evidence>
<evidence type="ECO:0000256" key="2">
    <source>
        <dbReference type="ARBA" id="ARBA00005272"/>
    </source>
</evidence>
<dbReference type="PANTHER" id="PTHR42913">
    <property type="entry name" value="APOPTOSIS-INDUCING FACTOR 1"/>
    <property type="match status" value="1"/>
</dbReference>